<evidence type="ECO:0000256" key="1">
    <source>
        <dbReference type="SAM" id="SignalP"/>
    </source>
</evidence>
<evidence type="ECO:0000313" key="4">
    <source>
        <dbReference type="Proteomes" id="UP000018143"/>
    </source>
</evidence>
<keyword evidence="1" id="KW-0732">Signal</keyword>
<accession>T1DW11</accession>
<dbReference type="InterPro" id="IPR038477">
    <property type="entry name" value="ASST_N_sf"/>
</dbReference>
<feature type="domain" description="Arylsulfotransferase N-terminal" evidence="2">
    <location>
        <begin position="46"/>
        <end position="77"/>
    </location>
</feature>
<dbReference type="EMBL" id="BASD01000012">
    <property type="protein sequence ID" value="GAD19017.1"/>
    <property type="molecule type" value="Genomic_DNA"/>
</dbReference>
<keyword evidence="3" id="KW-0808">Transferase</keyword>
<dbReference type="GO" id="GO:0047686">
    <property type="term" value="F:arylsulfate sulfotransferase activity"/>
    <property type="evidence" value="ECO:0007669"/>
    <property type="project" value="UniProtKB-EC"/>
</dbReference>
<dbReference type="EC" id="2.8.2.22" evidence="3"/>
<dbReference type="RefSeq" id="WP_023948110.1">
    <property type="nucleotide sequence ID" value="NZ_BASD01000012.1"/>
</dbReference>
<dbReference type="Gene3D" id="2.60.40.3100">
    <property type="entry name" value="Arylsulphate sulphotransferase monomer, N-terminal domain"/>
    <property type="match status" value="1"/>
</dbReference>
<protein>
    <submittedName>
        <fullName evidence="3">Putative arylsulfate sulfotransferase</fullName>
        <ecNumber evidence="3">2.8.2.22</ecNumber>
    </submittedName>
</protein>
<feature type="signal peptide" evidence="1">
    <location>
        <begin position="1"/>
        <end position="26"/>
    </location>
</feature>
<dbReference type="AlphaFoldDB" id="T1DW11"/>
<reference evidence="3 4" key="1">
    <citation type="journal article" date="2013" name="Genome Announc.">
        <title>Draft Genome Sequence of Helicobacter fennelliae Strain MRY12-0050, Isolated from a Bacteremia Patient.</title>
        <authorList>
            <person name="Rimbara E."/>
            <person name="Matsui M."/>
            <person name="Mori S."/>
            <person name="Suzuki S."/>
            <person name="Suzuki M."/>
            <person name="Kim H."/>
            <person name="Sekizuka T."/>
            <person name="Kuroda M."/>
            <person name="Shibayama K."/>
        </authorList>
    </citation>
    <scope>NUCLEOTIDE SEQUENCE [LARGE SCALE GENOMIC DNA]</scope>
    <source>
        <strain evidence="3 4">MRY12-0050</strain>
    </source>
</reference>
<dbReference type="InterPro" id="IPR035391">
    <property type="entry name" value="Arylsulfotran_N"/>
</dbReference>
<proteinExistence type="predicted"/>
<organism evidence="3 4">
    <name type="scientific">Helicobacter fennelliae MRY12-0050</name>
    <dbReference type="NCBI Taxonomy" id="1325130"/>
    <lineage>
        <taxon>Bacteria</taxon>
        <taxon>Pseudomonadati</taxon>
        <taxon>Campylobacterota</taxon>
        <taxon>Epsilonproteobacteria</taxon>
        <taxon>Campylobacterales</taxon>
        <taxon>Helicobacteraceae</taxon>
        <taxon>Helicobacter</taxon>
    </lineage>
</organism>
<sequence>MKISKVVSSLLVVGAIASSVPNVALAIGGASGPKLTYNIPGKIGEIIVNPYGLAPLTAVIKNGGYELKNAKVTVVGKKRWS</sequence>
<comment type="caution">
    <text evidence="3">The sequence shown here is derived from an EMBL/GenBank/DDBJ whole genome shotgun (WGS) entry which is preliminary data.</text>
</comment>
<keyword evidence="4" id="KW-1185">Reference proteome</keyword>
<evidence type="ECO:0000313" key="3">
    <source>
        <dbReference type="EMBL" id="GAD19017.1"/>
    </source>
</evidence>
<name>T1DW11_9HELI</name>
<evidence type="ECO:0000259" key="2">
    <source>
        <dbReference type="Pfam" id="PF17425"/>
    </source>
</evidence>
<dbReference type="Proteomes" id="UP000018143">
    <property type="component" value="Unassembled WGS sequence"/>
</dbReference>
<feature type="chain" id="PRO_5004575119" evidence="1">
    <location>
        <begin position="27"/>
        <end position="81"/>
    </location>
</feature>
<dbReference type="Pfam" id="PF17425">
    <property type="entry name" value="Arylsulfotran_N"/>
    <property type="match status" value="1"/>
</dbReference>
<gene>
    <name evidence="3" type="ORF">HFN_0148</name>
</gene>